<gene>
    <name evidence="7" type="ORF">M4L89_01395</name>
</gene>
<dbReference type="InterPro" id="IPR000209">
    <property type="entry name" value="Peptidase_S8/S53_dom"/>
</dbReference>
<evidence type="ECO:0000256" key="5">
    <source>
        <dbReference type="PROSITE-ProRule" id="PRU01240"/>
    </source>
</evidence>
<evidence type="ECO:0000256" key="3">
    <source>
        <dbReference type="ARBA" id="ARBA00022801"/>
    </source>
</evidence>
<dbReference type="Gene3D" id="3.40.50.200">
    <property type="entry name" value="Peptidase S8/S53 domain"/>
    <property type="match status" value="1"/>
</dbReference>
<accession>A0A9X4L7P6</accession>
<comment type="caution">
    <text evidence="7">The sequence shown here is derived from an EMBL/GenBank/DDBJ whole genome shotgun (WGS) entry which is preliminary data.</text>
</comment>
<evidence type="ECO:0000259" key="6">
    <source>
        <dbReference type="Pfam" id="PF00082"/>
    </source>
</evidence>
<dbReference type="CDD" id="cd00306">
    <property type="entry name" value="Peptidases_S8_S53"/>
    <property type="match status" value="1"/>
</dbReference>
<organism evidence="7 8">
    <name type="scientific">Staphylococcus equorum</name>
    <dbReference type="NCBI Taxonomy" id="246432"/>
    <lineage>
        <taxon>Bacteria</taxon>
        <taxon>Bacillati</taxon>
        <taxon>Bacillota</taxon>
        <taxon>Bacilli</taxon>
        <taxon>Bacillales</taxon>
        <taxon>Staphylococcaceae</taxon>
        <taxon>Staphylococcus</taxon>
    </lineage>
</organism>
<protein>
    <submittedName>
        <fullName evidence="7">S8/S53 family peptidase</fullName>
    </submittedName>
</protein>
<evidence type="ECO:0000313" key="8">
    <source>
        <dbReference type="Proteomes" id="UP001152422"/>
    </source>
</evidence>
<comment type="caution">
    <text evidence="5">Lacks conserved residue(s) required for the propagation of feature annotation.</text>
</comment>
<dbReference type="SUPFAM" id="SSF52743">
    <property type="entry name" value="Subtilisin-like"/>
    <property type="match status" value="1"/>
</dbReference>
<dbReference type="PANTHER" id="PTHR43806:SF11">
    <property type="entry name" value="CEREVISIN-RELATED"/>
    <property type="match status" value="1"/>
</dbReference>
<dbReference type="AlphaFoldDB" id="A0A9X4L7P6"/>
<dbReference type="Pfam" id="PF00082">
    <property type="entry name" value="Peptidase_S8"/>
    <property type="match status" value="1"/>
</dbReference>
<dbReference type="PROSITE" id="PS00136">
    <property type="entry name" value="SUBTILASE_ASP"/>
    <property type="match status" value="1"/>
</dbReference>
<dbReference type="PROSITE" id="PS51892">
    <property type="entry name" value="SUBTILASE"/>
    <property type="match status" value="1"/>
</dbReference>
<dbReference type="PANTHER" id="PTHR43806">
    <property type="entry name" value="PEPTIDASE S8"/>
    <property type="match status" value="1"/>
</dbReference>
<dbReference type="Proteomes" id="UP001152422">
    <property type="component" value="Unassembled WGS sequence"/>
</dbReference>
<dbReference type="InterPro" id="IPR036852">
    <property type="entry name" value="Peptidase_S8/S53_dom_sf"/>
</dbReference>
<evidence type="ECO:0000256" key="2">
    <source>
        <dbReference type="ARBA" id="ARBA00022670"/>
    </source>
</evidence>
<dbReference type="RefSeq" id="WP_277582776.1">
    <property type="nucleotide sequence ID" value="NZ_JAMBPZ010000001.1"/>
</dbReference>
<feature type="domain" description="Peptidase S8/S53" evidence="6">
    <location>
        <begin position="3"/>
        <end position="237"/>
    </location>
</feature>
<proteinExistence type="inferred from homology"/>
<dbReference type="GO" id="GO:0006508">
    <property type="term" value="P:proteolysis"/>
    <property type="evidence" value="ECO:0007669"/>
    <property type="project" value="UniProtKB-KW"/>
</dbReference>
<sequence>MMKVAILDTGIDSCHDKLETYINFSLSKSFVDDTIIDNSGHGTGVSGVIIYNELFIPKFKKLELIICKITNNIKFEIASFIEALEYAITLKVRIINLSLSIKKSNVTKKQKDQIEQLIRIAFDKNIIIVASTGNDNQEDNIFKNSKDYIYLVTARDMEGNIASYSKEVKDAYSIFGGDIESIVDYTSIEKHLVVSTFPRYLKNDYFNLFGVPKGYSYFWGTSIATAKFTHVIIKTLIDYNESPMEIKKELNKYKDDLN</sequence>
<dbReference type="GO" id="GO:0004252">
    <property type="term" value="F:serine-type endopeptidase activity"/>
    <property type="evidence" value="ECO:0007669"/>
    <property type="project" value="InterPro"/>
</dbReference>
<dbReference type="InterPro" id="IPR023827">
    <property type="entry name" value="Peptidase_S8_Asp-AS"/>
</dbReference>
<keyword evidence="2" id="KW-0645">Protease</keyword>
<keyword evidence="3" id="KW-0378">Hydrolase</keyword>
<keyword evidence="8" id="KW-1185">Reference proteome</keyword>
<dbReference type="EMBL" id="JAMBQA010000001">
    <property type="protein sequence ID" value="MDG0844897.1"/>
    <property type="molecule type" value="Genomic_DNA"/>
</dbReference>
<evidence type="ECO:0000256" key="4">
    <source>
        <dbReference type="ARBA" id="ARBA00022825"/>
    </source>
</evidence>
<name>A0A9X4L7P6_9STAP</name>
<dbReference type="InterPro" id="IPR050131">
    <property type="entry name" value="Peptidase_S8_subtilisin-like"/>
</dbReference>
<evidence type="ECO:0000313" key="7">
    <source>
        <dbReference type="EMBL" id="MDG0844897.1"/>
    </source>
</evidence>
<keyword evidence="4" id="KW-0720">Serine protease</keyword>
<reference evidence="7" key="1">
    <citation type="submission" date="2022-05" db="EMBL/GenBank/DDBJ databases">
        <title>Comparative genomics of Staphylococcus equorum isolates.</title>
        <authorList>
            <person name="Luelf R.H."/>
        </authorList>
    </citation>
    <scope>NUCLEOTIDE SEQUENCE</scope>
    <source>
        <strain evidence="7">TMW 2.2497</strain>
    </source>
</reference>
<comment type="similarity">
    <text evidence="1 5">Belongs to the peptidase S8 family.</text>
</comment>
<evidence type="ECO:0000256" key="1">
    <source>
        <dbReference type="ARBA" id="ARBA00011073"/>
    </source>
</evidence>